<evidence type="ECO:0000313" key="5">
    <source>
        <dbReference type="Proteomes" id="UP000821866"/>
    </source>
</evidence>
<dbReference type="GO" id="GO:0003677">
    <property type="term" value="F:DNA binding"/>
    <property type="evidence" value="ECO:0007669"/>
    <property type="project" value="UniProtKB-UniRule"/>
</dbReference>
<dbReference type="InterPro" id="IPR009057">
    <property type="entry name" value="Homeodomain-like_sf"/>
</dbReference>
<reference evidence="4" key="2">
    <citation type="submission" date="2021-09" db="EMBL/GenBank/DDBJ databases">
        <authorList>
            <person name="Jia N."/>
            <person name="Wang J."/>
            <person name="Shi W."/>
            <person name="Du L."/>
            <person name="Sun Y."/>
            <person name="Zhan W."/>
            <person name="Jiang J."/>
            <person name="Wang Q."/>
            <person name="Zhang B."/>
            <person name="Ji P."/>
            <person name="Sakyi L.B."/>
            <person name="Cui X."/>
            <person name="Yuan T."/>
            <person name="Jiang B."/>
            <person name="Yang W."/>
            <person name="Lam T.T.-Y."/>
            <person name="Chang Q."/>
            <person name="Ding S."/>
            <person name="Wang X."/>
            <person name="Zhu J."/>
            <person name="Ruan X."/>
            <person name="Zhao L."/>
            <person name="Wei J."/>
            <person name="Que T."/>
            <person name="Du C."/>
            <person name="Cheng J."/>
            <person name="Dai P."/>
            <person name="Han X."/>
            <person name="Huang E."/>
            <person name="Gao Y."/>
            <person name="Liu J."/>
            <person name="Shao H."/>
            <person name="Ye R."/>
            <person name="Li L."/>
            <person name="Wei W."/>
            <person name="Wang X."/>
            <person name="Wang C."/>
            <person name="Huo Q."/>
            <person name="Li W."/>
            <person name="Guo W."/>
            <person name="Chen H."/>
            <person name="Chen S."/>
            <person name="Zhou L."/>
            <person name="Zhou L."/>
            <person name="Ni X."/>
            <person name="Tian J."/>
            <person name="Zhou Y."/>
            <person name="Sheng Y."/>
            <person name="Liu T."/>
            <person name="Pan Y."/>
            <person name="Xia L."/>
            <person name="Li J."/>
            <person name="Zhao F."/>
            <person name="Cao W."/>
        </authorList>
    </citation>
    <scope>NUCLEOTIDE SEQUENCE</scope>
    <source>
        <strain evidence="4">Rmic-2018</strain>
        <tissue evidence="4">Larvae</tissue>
    </source>
</reference>
<protein>
    <recommendedName>
        <fullName evidence="3">HTH psq-type domain-containing protein</fullName>
    </recommendedName>
</protein>
<dbReference type="Proteomes" id="UP000821866">
    <property type="component" value="Chromosome 9"/>
</dbReference>
<dbReference type="Pfam" id="PF04218">
    <property type="entry name" value="CENP-B_N"/>
    <property type="match status" value="1"/>
</dbReference>
<feature type="domain" description="HTH psq-type" evidence="3">
    <location>
        <begin position="162"/>
        <end position="210"/>
    </location>
</feature>
<keyword evidence="5" id="KW-1185">Reference proteome</keyword>
<evidence type="ECO:0000259" key="3">
    <source>
        <dbReference type="PROSITE" id="PS50960"/>
    </source>
</evidence>
<organism evidence="4 5">
    <name type="scientific">Rhipicephalus microplus</name>
    <name type="common">Cattle tick</name>
    <name type="synonym">Boophilus microplus</name>
    <dbReference type="NCBI Taxonomy" id="6941"/>
    <lineage>
        <taxon>Eukaryota</taxon>
        <taxon>Metazoa</taxon>
        <taxon>Ecdysozoa</taxon>
        <taxon>Arthropoda</taxon>
        <taxon>Chelicerata</taxon>
        <taxon>Arachnida</taxon>
        <taxon>Acari</taxon>
        <taxon>Parasitiformes</taxon>
        <taxon>Ixodida</taxon>
        <taxon>Ixodoidea</taxon>
        <taxon>Ixodidae</taxon>
        <taxon>Rhipicephalinae</taxon>
        <taxon>Rhipicephalus</taxon>
        <taxon>Boophilus</taxon>
    </lineage>
</organism>
<name>A0A9J6D669_RHIMP</name>
<dbReference type="PROSITE" id="PS50960">
    <property type="entry name" value="HTH_PSQ"/>
    <property type="match status" value="1"/>
</dbReference>
<dbReference type="InterPro" id="IPR007889">
    <property type="entry name" value="HTH_Psq"/>
</dbReference>
<reference evidence="4" key="1">
    <citation type="journal article" date="2020" name="Cell">
        <title>Large-Scale Comparative Analyses of Tick Genomes Elucidate Their Genetic Diversity and Vector Capacities.</title>
        <authorList>
            <consortium name="Tick Genome and Microbiome Consortium (TIGMIC)"/>
            <person name="Jia N."/>
            <person name="Wang J."/>
            <person name="Shi W."/>
            <person name="Du L."/>
            <person name="Sun Y."/>
            <person name="Zhan W."/>
            <person name="Jiang J.F."/>
            <person name="Wang Q."/>
            <person name="Zhang B."/>
            <person name="Ji P."/>
            <person name="Bell-Sakyi L."/>
            <person name="Cui X.M."/>
            <person name="Yuan T.T."/>
            <person name="Jiang B.G."/>
            <person name="Yang W.F."/>
            <person name="Lam T.T."/>
            <person name="Chang Q.C."/>
            <person name="Ding S.J."/>
            <person name="Wang X.J."/>
            <person name="Zhu J.G."/>
            <person name="Ruan X.D."/>
            <person name="Zhao L."/>
            <person name="Wei J.T."/>
            <person name="Ye R.Z."/>
            <person name="Que T.C."/>
            <person name="Du C.H."/>
            <person name="Zhou Y.H."/>
            <person name="Cheng J.X."/>
            <person name="Dai P.F."/>
            <person name="Guo W.B."/>
            <person name="Han X.H."/>
            <person name="Huang E.J."/>
            <person name="Li L.F."/>
            <person name="Wei W."/>
            <person name="Gao Y.C."/>
            <person name="Liu J.Z."/>
            <person name="Shao H.Z."/>
            <person name="Wang X."/>
            <person name="Wang C.C."/>
            <person name="Yang T.C."/>
            <person name="Huo Q.B."/>
            <person name="Li W."/>
            <person name="Chen H.Y."/>
            <person name="Chen S.E."/>
            <person name="Zhou L.G."/>
            <person name="Ni X.B."/>
            <person name="Tian J.H."/>
            <person name="Sheng Y."/>
            <person name="Liu T."/>
            <person name="Pan Y.S."/>
            <person name="Xia L.Y."/>
            <person name="Li J."/>
            <person name="Zhao F."/>
            <person name="Cao W.C."/>
        </authorList>
    </citation>
    <scope>NUCLEOTIDE SEQUENCE</scope>
    <source>
        <strain evidence="4">Rmic-2018</strain>
    </source>
</reference>
<keyword evidence="2" id="KW-0238">DNA-binding</keyword>
<keyword evidence="2" id="KW-0539">Nucleus</keyword>
<dbReference type="SUPFAM" id="SSF46689">
    <property type="entry name" value="Homeodomain-like"/>
    <property type="match status" value="1"/>
</dbReference>
<dbReference type="VEuPathDB" id="VectorBase:LOC119177757"/>
<sequence length="238" mass="26558">MIGALPLVASIPPRSRTRAISSFSCFRQDIDEHDRRSYYFRAIDAGEKRYSRSWKLVTRHQYEGGHPKRKQFCKEASAPARRFHQQTYREFKEALRLQRMGLTPATNHAALPAHQQQPLSRIGPSKSVSTLSSSLSGDSFSVSKSSAPHSILTRIHNMNAPGGKRKRITLDQKAAMIRAVESGTKKGNVARDFGVSMSTLSTILSKQESIIDAVARSVKGSAKRMRAPAFEVVERESF</sequence>
<gene>
    <name evidence="4" type="ORF">HPB51_015658</name>
</gene>
<accession>A0A9J6D669</accession>
<proteinExistence type="predicted"/>
<dbReference type="Gene3D" id="1.10.10.60">
    <property type="entry name" value="Homeodomain-like"/>
    <property type="match status" value="1"/>
</dbReference>
<comment type="caution">
    <text evidence="4">The sequence shown here is derived from an EMBL/GenBank/DDBJ whole genome shotgun (WGS) entry which is preliminary data.</text>
</comment>
<evidence type="ECO:0000256" key="1">
    <source>
        <dbReference type="ARBA" id="ARBA00004123"/>
    </source>
</evidence>
<comment type="subcellular location">
    <subcellularLocation>
        <location evidence="1 2">Nucleus</location>
    </subcellularLocation>
</comment>
<dbReference type="AlphaFoldDB" id="A0A9J6D669"/>
<feature type="DNA-binding region" description="H-T-H motif" evidence="2">
    <location>
        <begin position="186"/>
        <end position="206"/>
    </location>
</feature>
<dbReference type="GO" id="GO:0005634">
    <property type="term" value="C:nucleus"/>
    <property type="evidence" value="ECO:0007669"/>
    <property type="project" value="UniProtKB-SubCell"/>
</dbReference>
<evidence type="ECO:0000313" key="4">
    <source>
        <dbReference type="EMBL" id="KAH8009335.1"/>
    </source>
</evidence>
<evidence type="ECO:0000256" key="2">
    <source>
        <dbReference type="PROSITE-ProRule" id="PRU00320"/>
    </source>
</evidence>
<dbReference type="EMBL" id="JABSTU010000011">
    <property type="protein sequence ID" value="KAH8009335.1"/>
    <property type="molecule type" value="Genomic_DNA"/>
</dbReference>